<dbReference type="Proteomes" id="UP000886110">
    <property type="component" value="Unassembled WGS sequence"/>
</dbReference>
<organism evidence="2">
    <name type="scientific">candidate division WOR-3 bacterium</name>
    <dbReference type="NCBI Taxonomy" id="2052148"/>
    <lineage>
        <taxon>Bacteria</taxon>
        <taxon>Bacteria division WOR-3</taxon>
    </lineage>
</organism>
<evidence type="ECO:0000256" key="1">
    <source>
        <dbReference type="SAM" id="Phobius"/>
    </source>
</evidence>
<protein>
    <submittedName>
        <fullName evidence="2">Uncharacterized protein</fullName>
    </submittedName>
</protein>
<dbReference type="AlphaFoldDB" id="A0A7C5DAV5"/>
<feature type="transmembrane region" description="Helical" evidence="1">
    <location>
        <begin position="9"/>
        <end position="32"/>
    </location>
</feature>
<evidence type="ECO:0000313" key="2">
    <source>
        <dbReference type="EMBL" id="HHE04766.1"/>
    </source>
</evidence>
<keyword evidence="1" id="KW-0472">Membrane</keyword>
<accession>A0A7C5DAV5</accession>
<sequence length="122" mass="13652">MKRTLVREIAIITIAILSSLIIVMGILDFIIVRKNLIASFISKGEALINISGPSMELGVYAEDSTLLLPSVMGIMKEKEVIFVGIYNIKGVPIFEKQKTKLRFKLSLEEISSLSSENIYIKY</sequence>
<gene>
    <name evidence="2" type="ORF">ENL19_01730</name>
</gene>
<dbReference type="EMBL" id="DRTB01000126">
    <property type="protein sequence ID" value="HHE04766.1"/>
    <property type="molecule type" value="Genomic_DNA"/>
</dbReference>
<keyword evidence="1" id="KW-0812">Transmembrane</keyword>
<proteinExistence type="predicted"/>
<reference evidence="2" key="1">
    <citation type="journal article" date="2020" name="mSystems">
        <title>Genome- and Community-Level Interaction Insights into Carbon Utilization and Element Cycling Functions of Hydrothermarchaeota in Hydrothermal Sediment.</title>
        <authorList>
            <person name="Zhou Z."/>
            <person name="Liu Y."/>
            <person name="Xu W."/>
            <person name="Pan J."/>
            <person name="Luo Z.H."/>
            <person name="Li M."/>
        </authorList>
    </citation>
    <scope>NUCLEOTIDE SEQUENCE [LARGE SCALE GENOMIC DNA]</scope>
    <source>
        <strain evidence="2">HyVt-74</strain>
    </source>
</reference>
<comment type="caution">
    <text evidence="2">The sequence shown here is derived from an EMBL/GenBank/DDBJ whole genome shotgun (WGS) entry which is preliminary data.</text>
</comment>
<keyword evidence="1" id="KW-1133">Transmembrane helix</keyword>
<feature type="non-terminal residue" evidence="2">
    <location>
        <position position="122"/>
    </location>
</feature>
<name>A0A7C5DAV5_UNCW3</name>